<sequence length="399" mass="45099">MLKIWDSSMLFQGSWEEIWRENRHGGCWFTLIALSLILVWHCSKTFSFRFSSPSNPTTATTSTSTTSTTTITAISGSTKIHSQFRISEIVSDADLKLLIGKLDQKLNESEKWEQVIDKRNSLLSYNAKCCKPKDGPLKYLSVTVFENCSPEMLKNFYMDNDYRKQWDKTVVEHEQLQVDKINGVEIGRTIKKFPLLTPREYVLAWRLWEGKDKKFYCFLKECEHPSVPRQKKFVRVRFFRSGWQIRKVPGRNACEIKMFHQEDAGLNVEMAKLAFAKGIWSYVCKMDSALRKHSGISHPQLSSAVTLIQKVPPGLDTMNSVTSSETTSSTAFCGQTGEAKERKISERPSRKLLANGLLLIGGAICLSRGHSSLGAKVAMAYILTKLSKHGASSDQSSQS</sequence>
<keyword evidence="3" id="KW-1185">Reference proteome</keyword>
<dbReference type="Gene3D" id="3.30.530.20">
    <property type="match status" value="1"/>
</dbReference>
<dbReference type="PANTHER" id="PTHR19308:SF13">
    <property type="entry name" value="OS02G0468400 PROTEIN"/>
    <property type="match status" value="1"/>
</dbReference>
<dbReference type="Pfam" id="PF01852">
    <property type="entry name" value="START"/>
    <property type="match status" value="1"/>
</dbReference>
<proteinExistence type="predicted"/>
<dbReference type="PANTHER" id="PTHR19308">
    <property type="entry name" value="PHOSPHATIDYLCHOLINE TRANSFER PROTEIN"/>
    <property type="match status" value="1"/>
</dbReference>
<dbReference type="AlphaFoldDB" id="A0AAN7F7V9"/>
<dbReference type="GO" id="GO:0005737">
    <property type="term" value="C:cytoplasm"/>
    <property type="evidence" value="ECO:0007669"/>
    <property type="project" value="UniProtKB-ARBA"/>
</dbReference>
<dbReference type="SUPFAM" id="SSF55961">
    <property type="entry name" value="Bet v1-like"/>
    <property type="match status" value="1"/>
</dbReference>
<protein>
    <recommendedName>
        <fullName evidence="1">START domain-containing protein</fullName>
    </recommendedName>
</protein>
<dbReference type="InterPro" id="IPR023393">
    <property type="entry name" value="START-like_dom_sf"/>
</dbReference>
<accession>A0AAN7F7V9</accession>
<reference evidence="2 3" key="1">
    <citation type="journal article" date="2023" name="G3 (Bethesda)">
        <title>A haplotype-resolved chromosome-scale genome for Quercus rubra L. provides insights into the genetics of adaptive traits for red oak species.</title>
        <authorList>
            <person name="Kapoor B."/>
            <person name="Jenkins J."/>
            <person name="Schmutz J."/>
            <person name="Zhebentyayeva T."/>
            <person name="Kuelheim C."/>
            <person name="Coggeshall M."/>
            <person name="Heim C."/>
            <person name="Lasky J.R."/>
            <person name="Leites L."/>
            <person name="Islam-Faridi N."/>
            <person name="Romero-Severson J."/>
            <person name="DeLeo V.L."/>
            <person name="Lucas S.M."/>
            <person name="Lazic D."/>
            <person name="Gailing O."/>
            <person name="Carlson J."/>
            <person name="Staton M."/>
        </authorList>
    </citation>
    <scope>NUCLEOTIDE SEQUENCE [LARGE SCALE GENOMIC DNA]</scope>
    <source>
        <strain evidence="2">Pseudo-F2</strain>
    </source>
</reference>
<evidence type="ECO:0000313" key="2">
    <source>
        <dbReference type="EMBL" id="KAK4587625.1"/>
    </source>
</evidence>
<dbReference type="FunFam" id="3.30.530.20:FF:000027">
    <property type="entry name" value="StAR-related lipid transfer protein 7, mitochondrial"/>
    <property type="match status" value="1"/>
</dbReference>
<dbReference type="CDD" id="cd08870">
    <property type="entry name" value="START_STARD2_7-like"/>
    <property type="match status" value="1"/>
</dbReference>
<organism evidence="2 3">
    <name type="scientific">Quercus rubra</name>
    <name type="common">Northern red oak</name>
    <name type="synonym">Quercus borealis</name>
    <dbReference type="NCBI Taxonomy" id="3512"/>
    <lineage>
        <taxon>Eukaryota</taxon>
        <taxon>Viridiplantae</taxon>
        <taxon>Streptophyta</taxon>
        <taxon>Embryophyta</taxon>
        <taxon>Tracheophyta</taxon>
        <taxon>Spermatophyta</taxon>
        <taxon>Magnoliopsida</taxon>
        <taxon>eudicotyledons</taxon>
        <taxon>Gunneridae</taxon>
        <taxon>Pentapetalae</taxon>
        <taxon>rosids</taxon>
        <taxon>fabids</taxon>
        <taxon>Fagales</taxon>
        <taxon>Fagaceae</taxon>
        <taxon>Quercus</taxon>
    </lineage>
</organism>
<gene>
    <name evidence="2" type="ORF">RGQ29_018865</name>
</gene>
<comment type="caution">
    <text evidence="2">The sequence shown here is derived from an EMBL/GenBank/DDBJ whole genome shotgun (WGS) entry which is preliminary data.</text>
</comment>
<dbReference type="InterPro" id="IPR051213">
    <property type="entry name" value="START_lipid_transfer"/>
</dbReference>
<evidence type="ECO:0000259" key="1">
    <source>
        <dbReference type="PROSITE" id="PS50848"/>
    </source>
</evidence>
<dbReference type="PROSITE" id="PS50848">
    <property type="entry name" value="START"/>
    <property type="match status" value="1"/>
</dbReference>
<dbReference type="Proteomes" id="UP001324115">
    <property type="component" value="Unassembled WGS sequence"/>
</dbReference>
<name>A0AAN7F7V9_QUERU</name>
<dbReference type="GO" id="GO:0008289">
    <property type="term" value="F:lipid binding"/>
    <property type="evidence" value="ECO:0007669"/>
    <property type="project" value="InterPro"/>
</dbReference>
<dbReference type="EMBL" id="JAXUIC010000005">
    <property type="protein sequence ID" value="KAK4587625.1"/>
    <property type="molecule type" value="Genomic_DNA"/>
</dbReference>
<feature type="domain" description="START" evidence="1">
    <location>
        <begin position="108"/>
        <end position="295"/>
    </location>
</feature>
<evidence type="ECO:0000313" key="3">
    <source>
        <dbReference type="Proteomes" id="UP001324115"/>
    </source>
</evidence>
<dbReference type="InterPro" id="IPR002913">
    <property type="entry name" value="START_lipid-bd_dom"/>
</dbReference>